<keyword evidence="2" id="KW-1003">Cell membrane</keyword>
<sequence>MNASPLRRERLWDGFALLLALVGFLASAQVTFRIFEAIPHIEDEMAYTWQARLIARGFTLTIPTPPCPNCFLVPFVVDAHGQRSSKYPPAWSVVLALGERLGARAWVNPFLAGLSVWLIYRLGKRLLNAPTGALAALFTVISPFFLMNSGSLLNHPWALFLTLAFTLAWLDAFFPSRIPAWLSLPTAGLSMGLLALTRPLTAVGVALPFAVHALIILWRGDARRRWRLLLFGGIAGAVSLLYFVWQYAVTGDPFLNPYLLWWEYDKIGFGPGVGVREGGHTLVQAWFHTRFSVGVGSHDLMGWVYLSYLFFPFGLIALRRRPQAFLPVGVMLALVAVYNLYWTPAWLYGPRYYYEGLPGAMLLNAAGVCWLAGWVTGKGRAVRWGWENRLGLAGLAFTVMFLCAANVSLYLPIRLSMLVGLYDVRASDLALFLSPEAQKMPPTLVIVYPQRKWIEYGRLLDLSSPLFDSQFVFTIDRGEILNQEVIQFFPGRLVWHYTPGVTRLTPVSDDAP</sequence>
<reference evidence="10 11" key="1">
    <citation type="submission" date="2010-12" db="EMBL/GenBank/DDBJ databases">
        <title>Whole genome sequence of Anaerolinea thermophila UNI-1.</title>
        <authorList>
            <person name="Narita-Yamada S."/>
            <person name="Kishi E."/>
            <person name="Watanabe Y."/>
            <person name="Takasaki K."/>
            <person name="Ankai A."/>
            <person name="Oguchi A."/>
            <person name="Fukui S."/>
            <person name="Takahashi M."/>
            <person name="Yashiro I."/>
            <person name="Hosoyama A."/>
            <person name="Sekiguchi Y."/>
            <person name="Hanada S."/>
            <person name="Fujita N."/>
        </authorList>
    </citation>
    <scope>NUCLEOTIDE SEQUENCE [LARGE SCALE GENOMIC DNA]</scope>
    <source>
        <strain evidence="11">DSM 14523 / JCM 11388 / NBRC 100420 / UNI-1</strain>
    </source>
</reference>
<dbReference type="RefSeq" id="WP_013558817.1">
    <property type="nucleotide sequence ID" value="NC_014960.1"/>
</dbReference>
<dbReference type="GO" id="GO:0016763">
    <property type="term" value="F:pentosyltransferase activity"/>
    <property type="evidence" value="ECO:0007669"/>
    <property type="project" value="TreeGrafter"/>
</dbReference>
<dbReference type="InParanoid" id="E8N0M6"/>
<proteinExistence type="predicted"/>
<dbReference type="AlphaFoldDB" id="E8N0M6"/>
<dbReference type="GO" id="GO:0009103">
    <property type="term" value="P:lipopolysaccharide biosynthetic process"/>
    <property type="evidence" value="ECO:0007669"/>
    <property type="project" value="UniProtKB-ARBA"/>
</dbReference>
<dbReference type="Pfam" id="PF13231">
    <property type="entry name" value="PMT_2"/>
    <property type="match status" value="1"/>
</dbReference>
<keyword evidence="5 8" id="KW-0812">Transmembrane</keyword>
<feature type="transmembrane region" description="Helical" evidence="8">
    <location>
        <begin position="127"/>
        <end position="146"/>
    </location>
</feature>
<dbReference type="KEGG" id="atm:ANT_03870"/>
<evidence type="ECO:0000256" key="5">
    <source>
        <dbReference type="ARBA" id="ARBA00022692"/>
    </source>
</evidence>
<dbReference type="GO" id="GO:0005886">
    <property type="term" value="C:plasma membrane"/>
    <property type="evidence" value="ECO:0007669"/>
    <property type="project" value="UniProtKB-SubCell"/>
</dbReference>
<evidence type="ECO:0000256" key="8">
    <source>
        <dbReference type="SAM" id="Phobius"/>
    </source>
</evidence>
<feature type="transmembrane region" description="Helical" evidence="8">
    <location>
        <begin position="356"/>
        <end position="377"/>
    </location>
</feature>
<feature type="transmembrane region" description="Helical" evidence="8">
    <location>
        <begin position="325"/>
        <end position="344"/>
    </location>
</feature>
<feature type="transmembrane region" description="Helical" evidence="8">
    <location>
        <begin position="226"/>
        <end position="245"/>
    </location>
</feature>
<name>E8N0M6_ANATU</name>
<evidence type="ECO:0000256" key="6">
    <source>
        <dbReference type="ARBA" id="ARBA00022989"/>
    </source>
</evidence>
<dbReference type="PANTHER" id="PTHR33908">
    <property type="entry name" value="MANNOSYLTRANSFERASE YKCB-RELATED"/>
    <property type="match status" value="1"/>
</dbReference>
<feature type="transmembrane region" description="Helical" evidence="8">
    <location>
        <begin position="101"/>
        <end position="120"/>
    </location>
</feature>
<dbReference type="EMBL" id="AP012029">
    <property type="protein sequence ID" value="BAJ62421.1"/>
    <property type="molecule type" value="Genomic_DNA"/>
</dbReference>
<feature type="transmembrane region" description="Helical" evidence="8">
    <location>
        <begin position="152"/>
        <end position="171"/>
    </location>
</feature>
<dbReference type="STRING" id="926569.ANT_03870"/>
<dbReference type="InterPro" id="IPR038731">
    <property type="entry name" value="RgtA/B/C-like"/>
</dbReference>
<feature type="transmembrane region" description="Helical" evidence="8">
    <location>
        <begin position="300"/>
        <end position="318"/>
    </location>
</feature>
<dbReference type="eggNOG" id="COG1287">
    <property type="taxonomic scope" value="Bacteria"/>
</dbReference>
<dbReference type="OrthoDB" id="7799186at2"/>
<evidence type="ECO:0000256" key="1">
    <source>
        <dbReference type="ARBA" id="ARBA00004651"/>
    </source>
</evidence>
<accession>E8N0M6</accession>
<evidence type="ECO:0000256" key="7">
    <source>
        <dbReference type="ARBA" id="ARBA00023136"/>
    </source>
</evidence>
<evidence type="ECO:0000256" key="4">
    <source>
        <dbReference type="ARBA" id="ARBA00022679"/>
    </source>
</evidence>
<feature type="domain" description="Glycosyltransferase RgtA/B/C/D-like" evidence="9">
    <location>
        <begin position="107"/>
        <end position="243"/>
    </location>
</feature>
<dbReference type="InterPro" id="IPR050297">
    <property type="entry name" value="LipidA_mod_glycosyltrf_83"/>
</dbReference>
<dbReference type="Proteomes" id="UP000008922">
    <property type="component" value="Chromosome"/>
</dbReference>
<evidence type="ECO:0000313" key="10">
    <source>
        <dbReference type="EMBL" id="BAJ62421.1"/>
    </source>
</evidence>
<dbReference type="PANTHER" id="PTHR33908:SF11">
    <property type="entry name" value="MEMBRANE PROTEIN"/>
    <property type="match status" value="1"/>
</dbReference>
<keyword evidence="7 8" id="KW-0472">Membrane</keyword>
<keyword evidence="11" id="KW-1185">Reference proteome</keyword>
<comment type="subcellular location">
    <subcellularLocation>
        <location evidence="1">Cell membrane</location>
        <topology evidence="1">Multi-pass membrane protein</topology>
    </subcellularLocation>
</comment>
<keyword evidence="4" id="KW-0808">Transferase</keyword>
<protein>
    <submittedName>
        <fullName evidence="10">Hypothetical membrane protein</fullName>
    </submittedName>
</protein>
<evidence type="ECO:0000259" key="9">
    <source>
        <dbReference type="Pfam" id="PF13231"/>
    </source>
</evidence>
<evidence type="ECO:0000256" key="2">
    <source>
        <dbReference type="ARBA" id="ARBA00022475"/>
    </source>
</evidence>
<feature type="transmembrane region" description="Helical" evidence="8">
    <location>
        <begin position="389"/>
        <end position="411"/>
    </location>
</feature>
<evidence type="ECO:0000313" key="11">
    <source>
        <dbReference type="Proteomes" id="UP000008922"/>
    </source>
</evidence>
<feature type="transmembrane region" description="Helical" evidence="8">
    <location>
        <begin position="202"/>
        <end position="219"/>
    </location>
</feature>
<gene>
    <name evidence="10" type="ordered locus">ANT_03870</name>
</gene>
<keyword evidence="6 8" id="KW-1133">Transmembrane helix</keyword>
<dbReference type="HOGENOM" id="CLU_527775_0_0_0"/>
<keyword evidence="3" id="KW-0328">Glycosyltransferase</keyword>
<evidence type="ECO:0000256" key="3">
    <source>
        <dbReference type="ARBA" id="ARBA00022676"/>
    </source>
</evidence>
<organism evidence="10 11">
    <name type="scientific">Anaerolinea thermophila (strain DSM 14523 / JCM 11388 / NBRC 100420 / UNI-1)</name>
    <dbReference type="NCBI Taxonomy" id="926569"/>
    <lineage>
        <taxon>Bacteria</taxon>
        <taxon>Bacillati</taxon>
        <taxon>Chloroflexota</taxon>
        <taxon>Anaerolineae</taxon>
        <taxon>Anaerolineales</taxon>
        <taxon>Anaerolineaceae</taxon>
        <taxon>Anaerolinea</taxon>
    </lineage>
</organism>